<evidence type="ECO:0000313" key="3">
    <source>
        <dbReference type="Proteomes" id="UP001341281"/>
    </source>
</evidence>
<name>A0AAQ3X4V4_PASNO</name>
<dbReference type="PROSITE" id="PS51257">
    <property type="entry name" value="PROKAR_LIPOPROTEIN"/>
    <property type="match status" value="1"/>
</dbReference>
<proteinExistence type="predicted"/>
<organism evidence="2 3">
    <name type="scientific">Paspalum notatum var. saurae</name>
    <dbReference type="NCBI Taxonomy" id="547442"/>
    <lineage>
        <taxon>Eukaryota</taxon>
        <taxon>Viridiplantae</taxon>
        <taxon>Streptophyta</taxon>
        <taxon>Embryophyta</taxon>
        <taxon>Tracheophyta</taxon>
        <taxon>Spermatophyta</taxon>
        <taxon>Magnoliopsida</taxon>
        <taxon>Liliopsida</taxon>
        <taxon>Poales</taxon>
        <taxon>Poaceae</taxon>
        <taxon>PACMAD clade</taxon>
        <taxon>Panicoideae</taxon>
        <taxon>Andropogonodae</taxon>
        <taxon>Paspaleae</taxon>
        <taxon>Paspalinae</taxon>
        <taxon>Paspalum</taxon>
    </lineage>
</organism>
<protein>
    <submittedName>
        <fullName evidence="2">Uncharacterized protein</fullName>
    </submittedName>
</protein>
<reference evidence="2 3" key="1">
    <citation type="submission" date="2024-02" db="EMBL/GenBank/DDBJ databases">
        <title>High-quality chromosome-scale genome assembly of Pensacola bahiagrass (Paspalum notatum Flugge var. saurae).</title>
        <authorList>
            <person name="Vega J.M."/>
            <person name="Podio M."/>
            <person name="Orjuela J."/>
            <person name="Siena L.A."/>
            <person name="Pessino S.C."/>
            <person name="Combes M.C."/>
            <person name="Mariac C."/>
            <person name="Albertini E."/>
            <person name="Pupilli F."/>
            <person name="Ortiz J.P.A."/>
            <person name="Leblanc O."/>
        </authorList>
    </citation>
    <scope>NUCLEOTIDE SEQUENCE [LARGE SCALE GENOMIC DNA]</scope>
    <source>
        <strain evidence="2">R1</strain>
        <tissue evidence="2">Leaf</tissue>
    </source>
</reference>
<evidence type="ECO:0000313" key="2">
    <source>
        <dbReference type="EMBL" id="WVZ85888.1"/>
    </source>
</evidence>
<feature type="region of interest" description="Disordered" evidence="1">
    <location>
        <begin position="65"/>
        <end position="102"/>
    </location>
</feature>
<gene>
    <name evidence="2" type="ORF">U9M48_032746</name>
</gene>
<keyword evidence="3" id="KW-1185">Reference proteome</keyword>
<accession>A0AAQ3X4V4</accession>
<dbReference type="EMBL" id="CP144751">
    <property type="protein sequence ID" value="WVZ85888.1"/>
    <property type="molecule type" value="Genomic_DNA"/>
</dbReference>
<dbReference type="Proteomes" id="UP001341281">
    <property type="component" value="Chromosome 07"/>
</dbReference>
<sequence>MPLSMRVLDVQSSAQGTPISLAACRVKGMMASPTTQVTGGAPAALRSARRALKCGRQVSSVEWQSEGTSWVASASDGGRPSGMVAKRKPGTPSSARAPRERRRRRWLNSELTKVTWKPRQWRILPSFSIGVTWPCAGNGTSTACGGGGGLPASAATVSMSTCACATCEPQVADVANSFI</sequence>
<dbReference type="AlphaFoldDB" id="A0AAQ3X4V4"/>
<evidence type="ECO:0000256" key="1">
    <source>
        <dbReference type="SAM" id="MobiDB-lite"/>
    </source>
</evidence>